<dbReference type="RefSeq" id="WP_089393183.1">
    <property type="nucleotide sequence ID" value="NZ_FNEC01000003.1"/>
</dbReference>
<dbReference type="InterPro" id="IPR022791">
    <property type="entry name" value="L-PG_synthase/AglD"/>
</dbReference>
<gene>
    <name evidence="7" type="ORF">SAMN05216189_1003168</name>
    <name evidence="8" type="ORF">SAMN06295949_12249</name>
</gene>
<dbReference type="AlphaFoldDB" id="A0A239LUZ6"/>
<evidence type="ECO:0000256" key="4">
    <source>
        <dbReference type="ARBA" id="ARBA00022989"/>
    </source>
</evidence>
<feature type="transmembrane region" description="Helical" evidence="6">
    <location>
        <begin position="52"/>
        <end position="71"/>
    </location>
</feature>
<dbReference type="PANTHER" id="PTHR39087">
    <property type="entry name" value="UPF0104 MEMBRANE PROTEIN MJ1595"/>
    <property type="match status" value="1"/>
</dbReference>
<evidence type="ECO:0000313" key="8">
    <source>
        <dbReference type="EMBL" id="SNT34346.1"/>
    </source>
</evidence>
<feature type="transmembrane region" description="Helical" evidence="6">
    <location>
        <begin position="207"/>
        <end position="233"/>
    </location>
</feature>
<evidence type="ECO:0000256" key="1">
    <source>
        <dbReference type="ARBA" id="ARBA00004651"/>
    </source>
</evidence>
<evidence type="ECO:0000313" key="7">
    <source>
        <dbReference type="EMBL" id="SDI25593.1"/>
    </source>
</evidence>
<proteinExistence type="predicted"/>
<comment type="subcellular location">
    <subcellularLocation>
        <location evidence="1">Cell membrane</location>
        <topology evidence="1">Multi-pass membrane protein</topology>
    </subcellularLocation>
</comment>
<reference evidence="7 10" key="1">
    <citation type="submission" date="2016-10" db="EMBL/GenBank/DDBJ databases">
        <authorList>
            <person name="de Groot N.N."/>
        </authorList>
    </citation>
    <scope>NUCLEOTIDE SEQUENCE [LARGE SCALE GENOMIC DNA]</scope>
    <source>
        <strain evidence="7 10">CCM 7361</strain>
    </source>
</reference>
<keyword evidence="9" id="KW-1185">Reference proteome</keyword>
<dbReference type="EMBL" id="FZPC01000022">
    <property type="protein sequence ID" value="SNT34346.1"/>
    <property type="molecule type" value="Genomic_DNA"/>
</dbReference>
<keyword evidence="2" id="KW-1003">Cell membrane</keyword>
<evidence type="ECO:0000256" key="2">
    <source>
        <dbReference type="ARBA" id="ARBA00022475"/>
    </source>
</evidence>
<feature type="transmembrane region" description="Helical" evidence="6">
    <location>
        <begin position="245"/>
        <end position="274"/>
    </location>
</feature>
<sequence>MNAAAPRERHKQAWKLARRGFSIALLVLLPVLLFLLIRATDWQEVFHLLREYRATTLLLGLAISLASYAVFSSFDVLSRYYIGHPLPVRRVFTVAFVCNAFNLNLSSWVGGVALRYRLYGRLGMSAADITRILSFSLVTNWYGYLLLAGALFVAGYPDLPDDWSVGRNGLRLIGALLLALSVAYPLACRFARRRAWGWRQYSLALPSWRLALLQGAMGAANWSLMALLVSVLLPDRASYTEVLATLLISSIAGVVLHVPAGLGVLEAVFIAILHDHLGRGTLLAALIGYRVLYFLVPLFLACLVYLWLERRARRLRRRQRRLARAAENAP</sequence>
<keyword evidence="4 6" id="KW-1133">Transmembrane helix</keyword>
<dbReference type="Pfam" id="PF03706">
    <property type="entry name" value="LPG_synthase_TM"/>
    <property type="match status" value="1"/>
</dbReference>
<dbReference type="EMBL" id="FNEC01000003">
    <property type="protein sequence ID" value="SDI25593.1"/>
    <property type="molecule type" value="Genomic_DNA"/>
</dbReference>
<dbReference type="Proteomes" id="UP000198309">
    <property type="component" value="Unassembled WGS sequence"/>
</dbReference>
<evidence type="ECO:0000313" key="10">
    <source>
        <dbReference type="Proteomes" id="UP000199693"/>
    </source>
</evidence>
<evidence type="ECO:0000256" key="5">
    <source>
        <dbReference type="ARBA" id="ARBA00023136"/>
    </source>
</evidence>
<organism evidence="7 10">
    <name type="scientific">Pseudomonas delhiensis</name>
    <dbReference type="NCBI Taxonomy" id="366289"/>
    <lineage>
        <taxon>Bacteria</taxon>
        <taxon>Pseudomonadati</taxon>
        <taxon>Pseudomonadota</taxon>
        <taxon>Gammaproteobacteria</taxon>
        <taxon>Pseudomonadales</taxon>
        <taxon>Pseudomonadaceae</taxon>
        <taxon>Pseudomonas</taxon>
    </lineage>
</organism>
<keyword evidence="3 6" id="KW-0812">Transmembrane</keyword>
<protein>
    <submittedName>
        <fullName evidence="7">Uncharacterized protein</fullName>
    </submittedName>
</protein>
<reference evidence="8 9" key="2">
    <citation type="submission" date="2017-06" db="EMBL/GenBank/DDBJ databases">
        <authorList>
            <person name="Varghese N."/>
            <person name="Submissions S."/>
        </authorList>
    </citation>
    <scope>NUCLEOTIDE SEQUENCE [LARGE SCALE GENOMIC DNA]</scope>
    <source>
        <strain evidence="8 9">RLD-1</strain>
    </source>
</reference>
<evidence type="ECO:0000256" key="6">
    <source>
        <dbReference type="SAM" id="Phobius"/>
    </source>
</evidence>
<accession>A0A239LUZ6</accession>
<dbReference type="GO" id="GO:0005886">
    <property type="term" value="C:plasma membrane"/>
    <property type="evidence" value="ECO:0007669"/>
    <property type="project" value="UniProtKB-SubCell"/>
</dbReference>
<feature type="transmembrane region" description="Helical" evidence="6">
    <location>
        <begin position="286"/>
        <end position="308"/>
    </location>
</feature>
<name>A0A239LUZ6_9PSED</name>
<keyword evidence="5 6" id="KW-0472">Membrane</keyword>
<feature type="transmembrane region" description="Helical" evidence="6">
    <location>
        <begin position="169"/>
        <end position="187"/>
    </location>
</feature>
<feature type="transmembrane region" description="Helical" evidence="6">
    <location>
        <begin position="141"/>
        <end position="157"/>
    </location>
</feature>
<feature type="transmembrane region" description="Helical" evidence="6">
    <location>
        <begin position="21"/>
        <end position="40"/>
    </location>
</feature>
<dbReference type="Proteomes" id="UP000199693">
    <property type="component" value="Unassembled WGS sequence"/>
</dbReference>
<dbReference type="PANTHER" id="PTHR39087:SF2">
    <property type="entry name" value="UPF0104 MEMBRANE PROTEIN MJ1595"/>
    <property type="match status" value="1"/>
</dbReference>
<evidence type="ECO:0000313" key="9">
    <source>
        <dbReference type="Proteomes" id="UP000198309"/>
    </source>
</evidence>
<evidence type="ECO:0000256" key="3">
    <source>
        <dbReference type="ARBA" id="ARBA00022692"/>
    </source>
</evidence>